<protein>
    <submittedName>
        <fullName evidence="1">Uncharacterized protein</fullName>
    </submittedName>
</protein>
<name>A0A7J6R975_PEROL</name>
<dbReference type="AlphaFoldDB" id="A0A7J6R975"/>
<dbReference type="Proteomes" id="UP000574390">
    <property type="component" value="Unassembled WGS sequence"/>
</dbReference>
<organism evidence="1 2">
    <name type="scientific">Perkinsus olseni</name>
    <name type="common">Perkinsus atlanticus</name>
    <dbReference type="NCBI Taxonomy" id="32597"/>
    <lineage>
        <taxon>Eukaryota</taxon>
        <taxon>Sar</taxon>
        <taxon>Alveolata</taxon>
        <taxon>Perkinsozoa</taxon>
        <taxon>Perkinsea</taxon>
        <taxon>Perkinsida</taxon>
        <taxon>Perkinsidae</taxon>
        <taxon>Perkinsus</taxon>
    </lineage>
</organism>
<reference evidence="1 2" key="1">
    <citation type="submission" date="2020-04" db="EMBL/GenBank/DDBJ databases">
        <title>Perkinsus olseni comparative genomics.</title>
        <authorList>
            <person name="Bogema D.R."/>
        </authorList>
    </citation>
    <scope>NUCLEOTIDE SEQUENCE [LARGE SCALE GENOMIC DNA]</scope>
    <source>
        <strain evidence="1">ATCC PRA-205</strain>
    </source>
</reference>
<evidence type="ECO:0000313" key="1">
    <source>
        <dbReference type="EMBL" id="KAF4717143.1"/>
    </source>
</evidence>
<feature type="non-terminal residue" evidence="1">
    <location>
        <position position="104"/>
    </location>
</feature>
<gene>
    <name evidence="1" type="ORF">FOZ62_009834</name>
</gene>
<sequence length="104" mass="11853">GILQRTVVHLANTIYVPEEVAMKAVLTGRRTLMFGTGRFWSAEACCRDELSRFVEVSQGDGCGRSVQAEHQETCKLEWFNVRARRPLEIIHKKVVTVTHVPDRE</sequence>
<dbReference type="EMBL" id="JABANM010023884">
    <property type="protein sequence ID" value="KAF4717143.1"/>
    <property type="molecule type" value="Genomic_DNA"/>
</dbReference>
<proteinExistence type="predicted"/>
<comment type="caution">
    <text evidence="1">The sequence shown here is derived from an EMBL/GenBank/DDBJ whole genome shotgun (WGS) entry which is preliminary data.</text>
</comment>
<accession>A0A7J6R975</accession>
<evidence type="ECO:0000313" key="2">
    <source>
        <dbReference type="Proteomes" id="UP000574390"/>
    </source>
</evidence>